<sequence>MKVTLFSIASGLLLCGAKAQDYLDQSPAFSLELLSDDTDLNGAFLSACHVGAALEQLCILGGDSTSLLDAEVFSFNTSSSDDGQQAENPGLVTFSLPYTGSNGSATVSEPLGIFPNIGDILATVELTPGGIDGSNGGSVLAFDDDELLNVPWSTAATDRPAFLYSWYICNATLTFYPTLYWVVGSGAPNDPTCCPVNVTRVWNN</sequence>
<dbReference type="Proteomes" id="UP001274830">
    <property type="component" value="Unassembled WGS sequence"/>
</dbReference>
<accession>A0AAE0WFJ3</accession>
<dbReference type="Pfam" id="PF25484">
    <property type="entry name" value="DUF7907"/>
    <property type="match status" value="1"/>
</dbReference>
<organism evidence="3 4">
    <name type="scientific">Recurvomyces mirabilis</name>
    <dbReference type="NCBI Taxonomy" id="574656"/>
    <lineage>
        <taxon>Eukaryota</taxon>
        <taxon>Fungi</taxon>
        <taxon>Dikarya</taxon>
        <taxon>Ascomycota</taxon>
        <taxon>Pezizomycotina</taxon>
        <taxon>Dothideomycetes</taxon>
        <taxon>Dothideomycetidae</taxon>
        <taxon>Mycosphaerellales</taxon>
        <taxon>Teratosphaeriaceae</taxon>
        <taxon>Recurvomyces</taxon>
    </lineage>
</organism>
<dbReference type="InterPro" id="IPR057229">
    <property type="entry name" value="DUF7907"/>
</dbReference>
<evidence type="ECO:0000256" key="1">
    <source>
        <dbReference type="SAM" id="SignalP"/>
    </source>
</evidence>
<evidence type="ECO:0000313" key="3">
    <source>
        <dbReference type="EMBL" id="KAK3671166.1"/>
    </source>
</evidence>
<proteinExistence type="predicted"/>
<evidence type="ECO:0000259" key="2">
    <source>
        <dbReference type="Pfam" id="PF25484"/>
    </source>
</evidence>
<dbReference type="EMBL" id="JAUTXT010000046">
    <property type="protein sequence ID" value="KAK3671166.1"/>
    <property type="molecule type" value="Genomic_DNA"/>
</dbReference>
<reference evidence="3" key="1">
    <citation type="submission" date="2023-07" db="EMBL/GenBank/DDBJ databases">
        <title>Black Yeasts Isolated from many extreme environments.</title>
        <authorList>
            <person name="Coleine C."/>
            <person name="Stajich J.E."/>
            <person name="Selbmann L."/>
        </authorList>
    </citation>
    <scope>NUCLEOTIDE SEQUENCE</scope>
    <source>
        <strain evidence="3">CCFEE 5485</strain>
    </source>
</reference>
<protein>
    <recommendedName>
        <fullName evidence="2">DUF7907 domain-containing protein</fullName>
    </recommendedName>
</protein>
<gene>
    <name evidence="3" type="ORF">LTR78_008967</name>
</gene>
<feature type="chain" id="PRO_5041997569" description="DUF7907 domain-containing protein" evidence="1">
    <location>
        <begin position="20"/>
        <end position="204"/>
    </location>
</feature>
<feature type="domain" description="DUF7907" evidence="2">
    <location>
        <begin position="35"/>
        <end position="201"/>
    </location>
</feature>
<evidence type="ECO:0000313" key="4">
    <source>
        <dbReference type="Proteomes" id="UP001274830"/>
    </source>
</evidence>
<comment type="caution">
    <text evidence="3">The sequence shown here is derived from an EMBL/GenBank/DDBJ whole genome shotgun (WGS) entry which is preliminary data.</text>
</comment>
<keyword evidence="1" id="KW-0732">Signal</keyword>
<keyword evidence="4" id="KW-1185">Reference proteome</keyword>
<name>A0AAE0WFJ3_9PEZI</name>
<feature type="signal peptide" evidence="1">
    <location>
        <begin position="1"/>
        <end position="19"/>
    </location>
</feature>
<dbReference type="AlphaFoldDB" id="A0AAE0WFJ3"/>